<dbReference type="Gene3D" id="1.10.8.60">
    <property type="match status" value="1"/>
</dbReference>
<keyword evidence="3" id="KW-0472">Membrane</keyword>
<sequence>MAQIPNCGDRCRPSDYRKLLVGDETFCTVASEQEPEPAQTQARAPSRAPTHTSTQAPTETPKPQEPSAGVSEIVRSDQVEAEFGVFVENPGIELDTKSELPSTPTDEEDEAPKARTDREPDEHEGYEEKIERLRDECNEYEENLLSGVVDTTNIAANYSDIYLHQSVIDRIERVTALSLKRAQAFSYGILSKSRITGALLYGPPGTGKSALVKSLAKQSGYNMLQISSADIFQKCWGEDEKVIRATFTLARKLSPCIIFIDEADAIFGARKSGDKKHIRGMVNQFLLEWDGITSDTNAPFILLATNRPFDLDPAVLRRAPEHIHIDVPSTSARENILRVHLREETLAKDVNLSILANMTPQFTGSDLRTLCVNAAIECITEQRPDPITREYPSERTLHQQHFIKSLKFVRPTMLSRKMLSQLKSFEQRAH</sequence>
<name>A0A3N4JC07_9PEZI</name>
<evidence type="ECO:0000256" key="5">
    <source>
        <dbReference type="SAM" id="MobiDB-lite"/>
    </source>
</evidence>
<dbReference type="Pfam" id="PF17862">
    <property type="entry name" value="AAA_lid_3"/>
    <property type="match status" value="1"/>
</dbReference>
<dbReference type="Proteomes" id="UP000276215">
    <property type="component" value="Unassembled WGS sequence"/>
</dbReference>
<evidence type="ECO:0000313" key="8">
    <source>
        <dbReference type="Proteomes" id="UP000276215"/>
    </source>
</evidence>
<dbReference type="EMBL" id="ML120436">
    <property type="protein sequence ID" value="RPA94528.1"/>
    <property type="molecule type" value="Genomic_DNA"/>
</dbReference>
<dbReference type="PANTHER" id="PTHR45644:SF56">
    <property type="entry name" value="AAA ATPASE, PUTATIVE (AFU_ORTHOLOGUE AFUA_2G12920)-RELATED"/>
    <property type="match status" value="1"/>
</dbReference>
<protein>
    <submittedName>
        <fullName evidence="7">AAA-domain-containing protein</fullName>
    </submittedName>
</protein>
<dbReference type="GO" id="GO:0016887">
    <property type="term" value="F:ATP hydrolysis activity"/>
    <property type="evidence" value="ECO:0007669"/>
    <property type="project" value="InterPro"/>
</dbReference>
<keyword evidence="3" id="KW-1000">Mitochondrion outer membrane</keyword>
<evidence type="ECO:0000256" key="1">
    <source>
        <dbReference type="ARBA" id="ARBA00004572"/>
    </source>
</evidence>
<feature type="compositionally biased region" description="Polar residues" evidence="5">
    <location>
        <begin position="38"/>
        <end position="58"/>
    </location>
</feature>
<feature type="compositionally biased region" description="Basic and acidic residues" evidence="5">
    <location>
        <begin position="111"/>
        <end position="126"/>
    </location>
</feature>
<comment type="subcellular location">
    <subcellularLocation>
        <location evidence="1">Mitochondrion outer membrane</location>
        <topology evidence="1">Single-pass membrane protein</topology>
    </subcellularLocation>
</comment>
<dbReference type="InterPro" id="IPR027417">
    <property type="entry name" value="P-loop_NTPase"/>
</dbReference>
<dbReference type="Pfam" id="PF00004">
    <property type="entry name" value="AAA"/>
    <property type="match status" value="1"/>
</dbReference>
<dbReference type="AlphaFoldDB" id="A0A3N4JC07"/>
<evidence type="ECO:0000313" key="7">
    <source>
        <dbReference type="EMBL" id="RPA94528.1"/>
    </source>
</evidence>
<keyword evidence="3" id="KW-0496">Mitochondrion</keyword>
<dbReference type="PANTHER" id="PTHR45644">
    <property type="entry name" value="AAA ATPASE, PUTATIVE (AFU_ORTHOLOGUE AFUA_2G12920)-RELATED-RELATED"/>
    <property type="match status" value="1"/>
</dbReference>
<accession>A0A3N4JC07</accession>
<keyword evidence="2" id="KW-0547">Nucleotide-binding</keyword>
<keyword evidence="8" id="KW-1185">Reference proteome</keyword>
<dbReference type="SMART" id="SM00382">
    <property type="entry name" value="AAA"/>
    <property type="match status" value="1"/>
</dbReference>
<dbReference type="InterPro" id="IPR003593">
    <property type="entry name" value="AAA+_ATPase"/>
</dbReference>
<evidence type="ECO:0000256" key="2">
    <source>
        <dbReference type="ARBA" id="ARBA00022741"/>
    </source>
</evidence>
<feature type="region of interest" description="Disordered" evidence="5">
    <location>
        <begin position="30"/>
        <end position="126"/>
    </location>
</feature>
<proteinExistence type="predicted"/>
<feature type="domain" description="AAA+ ATPase" evidence="6">
    <location>
        <begin position="194"/>
        <end position="329"/>
    </location>
</feature>
<dbReference type="InterPro" id="IPR051701">
    <property type="entry name" value="Mito_OM_Translocase_MSP1"/>
</dbReference>
<gene>
    <name evidence="7" type="ORF">L873DRAFT_1701067</name>
</gene>
<dbReference type="InterPro" id="IPR041569">
    <property type="entry name" value="AAA_lid_3"/>
</dbReference>
<reference evidence="7 8" key="1">
    <citation type="journal article" date="2018" name="Nat. Ecol. Evol.">
        <title>Pezizomycetes genomes reveal the molecular basis of ectomycorrhizal truffle lifestyle.</title>
        <authorList>
            <person name="Murat C."/>
            <person name="Payen T."/>
            <person name="Noel B."/>
            <person name="Kuo A."/>
            <person name="Morin E."/>
            <person name="Chen J."/>
            <person name="Kohler A."/>
            <person name="Krizsan K."/>
            <person name="Balestrini R."/>
            <person name="Da Silva C."/>
            <person name="Montanini B."/>
            <person name="Hainaut M."/>
            <person name="Levati E."/>
            <person name="Barry K.W."/>
            <person name="Belfiori B."/>
            <person name="Cichocki N."/>
            <person name="Clum A."/>
            <person name="Dockter R.B."/>
            <person name="Fauchery L."/>
            <person name="Guy J."/>
            <person name="Iotti M."/>
            <person name="Le Tacon F."/>
            <person name="Lindquist E.A."/>
            <person name="Lipzen A."/>
            <person name="Malagnac F."/>
            <person name="Mello A."/>
            <person name="Molinier V."/>
            <person name="Miyauchi S."/>
            <person name="Poulain J."/>
            <person name="Riccioni C."/>
            <person name="Rubini A."/>
            <person name="Sitrit Y."/>
            <person name="Splivallo R."/>
            <person name="Traeger S."/>
            <person name="Wang M."/>
            <person name="Zifcakova L."/>
            <person name="Wipf D."/>
            <person name="Zambonelli A."/>
            <person name="Paolocci F."/>
            <person name="Nowrousian M."/>
            <person name="Ottonello S."/>
            <person name="Baldrian P."/>
            <person name="Spatafora J.W."/>
            <person name="Henrissat B."/>
            <person name="Nagy L.G."/>
            <person name="Aury J.M."/>
            <person name="Wincker P."/>
            <person name="Grigoriev I.V."/>
            <person name="Bonfante P."/>
            <person name="Martin F.M."/>
        </authorList>
    </citation>
    <scope>NUCLEOTIDE SEQUENCE [LARGE SCALE GENOMIC DNA]</scope>
    <source>
        <strain evidence="7 8">120613-1</strain>
    </source>
</reference>
<dbReference type="OrthoDB" id="39734at2759"/>
<keyword evidence="4" id="KW-0067">ATP-binding</keyword>
<dbReference type="SUPFAM" id="SSF52540">
    <property type="entry name" value="P-loop containing nucleoside triphosphate hydrolases"/>
    <property type="match status" value="1"/>
</dbReference>
<organism evidence="7 8">
    <name type="scientific">Choiromyces venosus 120613-1</name>
    <dbReference type="NCBI Taxonomy" id="1336337"/>
    <lineage>
        <taxon>Eukaryota</taxon>
        <taxon>Fungi</taxon>
        <taxon>Dikarya</taxon>
        <taxon>Ascomycota</taxon>
        <taxon>Pezizomycotina</taxon>
        <taxon>Pezizomycetes</taxon>
        <taxon>Pezizales</taxon>
        <taxon>Tuberaceae</taxon>
        <taxon>Choiromyces</taxon>
    </lineage>
</organism>
<evidence type="ECO:0000259" key="6">
    <source>
        <dbReference type="SMART" id="SM00382"/>
    </source>
</evidence>
<evidence type="ECO:0000256" key="3">
    <source>
        <dbReference type="ARBA" id="ARBA00022787"/>
    </source>
</evidence>
<dbReference type="STRING" id="1336337.A0A3N4JC07"/>
<evidence type="ECO:0000256" key="4">
    <source>
        <dbReference type="ARBA" id="ARBA00022840"/>
    </source>
</evidence>
<dbReference type="GO" id="GO:0005741">
    <property type="term" value="C:mitochondrial outer membrane"/>
    <property type="evidence" value="ECO:0007669"/>
    <property type="project" value="UniProtKB-SubCell"/>
</dbReference>
<dbReference type="GO" id="GO:0005524">
    <property type="term" value="F:ATP binding"/>
    <property type="evidence" value="ECO:0007669"/>
    <property type="project" value="UniProtKB-KW"/>
</dbReference>
<dbReference type="Gene3D" id="3.40.50.300">
    <property type="entry name" value="P-loop containing nucleotide triphosphate hydrolases"/>
    <property type="match status" value="1"/>
</dbReference>
<dbReference type="InterPro" id="IPR003959">
    <property type="entry name" value="ATPase_AAA_core"/>
</dbReference>